<keyword evidence="3" id="KW-0677">Repeat</keyword>
<evidence type="ECO:0000256" key="2">
    <source>
        <dbReference type="ARBA" id="ARBA00022729"/>
    </source>
</evidence>
<feature type="domain" description="EGF-like calcium-binding" evidence="5">
    <location>
        <begin position="10"/>
        <end position="55"/>
    </location>
</feature>
<dbReference type="Pfam" id="PF07645">
    <property type="entry name" value="EGF_CA"/>
    <property type="match status" value="1"/>
</dbReference>
<protein>
    <submittedName>
        <fullName evidence="7">EGF-like calcium-binding domain-containing protein</fullName>
    </submittedName>
</protein>
<organism evidence="6 7">
    <name type="scientific">Meloidogyne incognita</name>
    <name type="common">Southern root-knot nematode worm</name>
    <name type="synonym">Oxyuris incognita</name>
    <dbReference type="NCBI Taxonomy" id="6306"/>
    <lineage>
        <taxon>Eukaryota</taxon>
        <taxon>Metazoa</taxon>
        <taxon>Ecdysozoa</taxon>
        <taxon>Nematoda</taxon>
        <taxon>Chromadorea</taxon>
        <taxon>Rhabditida</taxon>
        <taxon>Tylenchina</taxon>
        <taxon>Tylenchomorpha</taxon>
        <taxon>Tylenchoidea</taxon>
        <taxon>Meloidogynidae</taxon>
        <taxon>Meloidogyninae</taxon>
        <taxon>Meloidogyne</taxon>
        <taxon>Meloidogyne incognita group</taxon>
    </lineage>
</organism>
<accession>A0A914P3B0</accession>
<dbReference type="FunFam" id="2.10.25.10:FF:000038">
    <property type="entry name" value="Fibrillin 2"/>
    <property type="match status" value="1"/>
</dbReference>
<proteinExistence type="predicted"/>
<keyword evidence="4" id="KW-1015">Disulfide bond</keyword>
<sequence>MDSETEQCVDVDECTLGAHDCGPMYQCKNTQGSFRCVPKRCEDNQVLDPGTGECKSVNCPPGYRPRDGRCEDVDECREKANACPFYEECELYFKCCPSLGTICGK</sequence>
<dbReference type="SMART" id="SM00179">
    <property type="entry name" value="EGF_CA"/>
    <property type="match status" value="1"/>
</dbReference>
<evidence type="ECO:0000256" key="3">
    <source>
        <dbReference type="ARBA" id="ARBA00022737"/>
    </source>
</evidence>
<keyword evidence="2" id="KW-0732">Signal</keyword>
<evidence type="ECO:0000256" key="4">
    <source>
        <dbReference type="ARBA" id="ARBA00023157"/>
    </source>
</evidence>
<name>A0A914P3B0_MELIC</name>
<dbReference type="SUPFAM" id="SSF57196">
    <property type="entry name" value="EGF/Laminin"/>
    <property type="match status" value="1"/>
</dbReference>
<evidence type="ECO:0000313" key="7">
    <source>
        <dbReference type="WBParaSite" id="Minc3s11401g44863"/>
    </source>
</evidence>
<evidence type="ECO:0000256" key="1">
    <source>
        <dbReference type="ARBA" id="ARBA00022536"/>
    </source>
</evidence>
<dbReference type="GO" id="GO:0005509">
    <property type="term" value="F:calcium ion binding"/>
    <property type="evidence" value="ECO:0007669"/>
    <property type="project" value="InterPro"/>
</dbReference>
<dbReference type="InterPro" id="IPR049883">
    <property type="entry name" value="NOTCH1_EGF-like"/>
</dbReference>
<dbReference type="InterPro" id="IPR001881">
    <property type="entry name" value="EGF-like_Ca-bd_dom"/>
</dbReference>
<dbReference type="WBParaSite" id="Minc3s11401g44863">
    <property type="protein sequence ID" value="Minc3s11401g44863"/>
    <property type="gene ID" value="Minc3s11401g44863"/>
</dbReference>
<dbReference type="Proteomes" id="UP000887563">
    <property type="component" value="Unplaced"/>
</dbReference>
<dbReference type="Gene3D" id="2.10.25.10">
    <property type="entry name" value="Laminin"/>
    <property type="match status" value="1"/>
</dbReference>
<dbReference type="AlphaFoldDB" id="A0A914P3B0"/>
<keyword evidence="6" id="KW-1185">Reference proteome</keyword>
<evidence type="ECO:0000313" key="6">
    <source>
        <dbReference type="Proteomes" id="UP000887563"/>
    </source>
</evidence>
<evidence type="ECO:0000259" key="5">
    <source>
        <dbReference type="SMART" id="SM00179"/>
    </source>
</evidence>
<keyword evidence="1" id="KW-0245">EGF-like domain</keyword>
<reference evidence="7" key="1">
    <citation type="submission" date="2022-11" db="UniProtKB">
        <authorList>
            <consortium name="WormBaseParasite"/>
        </authorList>
    </citation>
    <scope>IDENTIFICATION</scope>
</reference>